<feature type="compositionally biased region" description="Basic and acidic residues" evidence="1">
    <location>
        <begin position="449"/>
        <end position="467"/>
    </location>
</feature>
<name>A0A8H7TFF7_9HELO</name>
<feature type="compositionally biased region" description="Basic and acidic residues" evidence="1">
    <location>
        <begin position="253"/>
        <end position="265"/>
    </location>
</feature>
<dbReference type="AlphaFoldDB" id="A0A8H7TFF7"/>
<proteinExistence type="predicted"/>
<evidence type="ECO:0000256" key="1">
    <source>
        <dbReference type="SAM" id="MobiDB-lite"/>
    </source>
</evidence>
<feature type="region of interest" description="Disordered" evidence="1">
    <location>
        <begin position="208"/>
        <end position="265"/>
    </location>
</feature>
<feature type="compositionally biased region" description="Low complexity" evidence="1">
    <location>
        <begin position="309"/>
        <end position="321"/>
    </location>
</feature>
<feature type="compositionally biased region" description="Low complexity" evidence="1">
    <location>
        <begin position="116"/>
        <end position="127"/>
    </location>
</feature>
<sequence>MATAFHARTPEPPSSIRTPGTPRLGAFDDNYQPYTPRKSARVQQRSRDAQTPPPPSRRTQSSNNASTPKLSPAPTSPQTASKKRTPRNSLSTGGRRVSGALTFDSMSSAAASLGLPTPTTTRTTSRKTNAESSSALRNNGMLPTPAKTPNERPTQVAPAVRSIARNLFPVRSGSDEEIMPSLKKKGRKYKGFTLDSFEAEEDSTPIQIFTDSHDRVPEVDLSPENPFYGESSRSIPEPTKRSSKRRKVTVPGEGEHTVEELEQREDGLVYVFRGKKVFRKFGDSEDGPQGSQSLAEDSESEEVEDDETLTSTLRRPLTRSSIKPRLLFPTAEQSRAREAKSHNTEDEEADTDIEEPMDGVSTPYDQVNEVAATPKAPRFGPVTPPTTARATRSKKVELCSSPAGPTSDKEYESTSPMIRNRRTASAKVSPFDQWQRVKPVKSSPKGKKREGEAMTRGSGDKKLRGRM</sequence>
<feature type="region of interest" description="Disordered" evidence="1">
    <location>
        <begin position="280"/>
        <end position="467"/>
    </location>
</feature>
<feature type="compositionally biased region" description="Acidic residues" evidence="1">
    <location>
        <begin position="345"/>
        <end position="357"/>
    </location>
</feature>
<dbReference type="Proteomes" id="UP000664132">
    <property type="component" value="Unassembled WGS sequence"/>
</dbReference>
<evidence type="ECO:0000313" key="2">
    <source>
        <dbReference type="EMBL" id="KAG4418232.1"/>
    </source>
</evidence>
<gene>
    <name evidence="2" type="ORF">IFR04_008590</name>
</gene>
<reference evidence="2" key="1">
    <citation type="submission" date="2021-02" db="EMBL/GenBank/DDBJ databases">
        <title>Genome sequence Cadophora malorum strain M34.</title>
        <authorList>
            <person name="Stefanovic E."/>
            <person name="Vu D."/>
            <person name="Scully C."/>
            <person name="Dijksterhuis J."/>
            <person name="Roader J."/>
            <person name="Houbraken J."/>
        </authorList>
    </citation>
    <scope>NUCLEOTIDE SEQUENCE</scope>
    <source>
        <strain evidence="2">M34</strain>
    </source>
</reference>
<feature type="compositionally biased region" description="Basic and acidic residues" evidence="1">
    <location>
        <begin position="334"/>
        <end position="344"/>
    </location>
</feature>
<feature type="compositionally biased region" description="Acidic residues" evidence="1">
    <location>
        <begin position="296"/>
        <end position="308"/>
    </location>
</feature>
<accession>A0A8H7TFF7</accession>
<organism evidence="2 3">
    <name type="scientific">Cadophora malorum</name>
    <dbReference type="NCBI Taxonomy" id="108018"/>
    <lineage>
        <taxon>Eukaryota</taxon>
        <taxon>Fungi</taxon>
        <taxon>Dikarya</taxon>
        <taxon>Ascomycota</taxon>
        <taxon>Pezizomycotina</taxon>
        <taxon>Leotiomycetes</taxon>
        <taxon>Helotiales</taxon>
        <taxon>Ploettnerulaceae</taxon>
        <taxon>Cadophora</taxon>
    </lineage>
</organism>
<evidence type="ECO:0000313" key="3">
    <source>
        <dbReference type="Proteomes" id="UP000664132"/>
    </source>
</evidence>
<comment type="caution">
    <text evidence="2">The sequence shown here is derived from an EMBL/GenBank/DDBJ whole genome shotgun (WGS) entry which is preliminary data.</text>
</comment>
<protein>
    <submittedName>
        <fullName evidence="2">Uncharacterized protein</fullName>
    </submittedName>
</protein>
<feature type="region of interest" description="Disordered" evidence="1">
    <location>
        <begin position="1"/>
        <end position="157"/>
    </location>
</feature>
<keyword evidence="3" id="KW-1185">Reference proteome</keyword>
<dbReference type="EMBL" id="JAFJYH010000133">
    <property type="protein sequence ID" value="KAG4418232.1"/>
    <property type="molecule type" value="Genomic_DNA"/>
</dbReference>
<dbReference type="OrthoDB" id="5398515at2759"/>